<name>A0ABW1DGN8_9DEIO</name>
<protein>
    <recommendedName>
        <fullName evidence="4">DUF2946 domain-containing protein</fullName>
    </recommendedName>
</protein>
<keyword evidence="3" id="KW-1185">Reference proteome</keyword>
<dbReference type="EMBL" id="JBHSOH010000004">
    <property type="protein sequence ID" value="MFC5847262.1"/>
    <property type="molecule type" value="Genomic_DNA"/>
</dbReference>
<sequence>MPGEELDPQDAGAHAHAPADMPPVPAPGLSDAAPNAPPHPTHAPDAHCPFCLTAGFALEAQPALFIFGLAALALRAAPASPQPLLSPVSHADARAPPRCPGR</sequence>
<organism evidence="2 3">
    <name type="scientific">Deinococcus petrolearius</name>
    <dbReference type="NCBI Taxonomy" id="1751295"/>
    <lineage>
        <taxon>Bacteria</taxon>
        <taxon>Thermotogati</taxon>
        <taxon>Deinococcota</taxon>
        <taxon>Deinococci</taxon>
        <taxon>Deinococcales</taxon>
        <taxon>Deinococcaceae</taxon>
        <taxon>Deinococcus</taxon>
    </lineage>
</organism>
<evidence type="ECO:0008006" key="4">
    <source>
        <dbReference type="Google" id="ProtNLM"/>
    </source>
</evidence>
<accession>A0ABW1DGN8</accession>
<reference evidence="3" key="1">
    <citation type="journal article" date="2019" name="Int. J. Syst. Evol. Microbiol.">
        <title>The Global Catalogue of Microorganisms (GCM) 10K type strain sequencing project: providing services to taxonomists for standard genome sequencing and annotation.</title>
        <authorList>
            <consortium name="The Broad Institute Genomics Platform"/>
            <consortium name="The Broad Institute Genome Sequencing Center for Infectious Disease"/>
            <person name="Wu L."/>
            <person name="Ma J."/>
        </authorList>
    </citation>
    <scope>NUCLEOTIDE SEQUENCE [LARGE SCALE GENOMIC DNA]</scope>
    <source>
        <strain evidence="3">CGMCC 1.15053</strain>
    </source>
</reference>
<feature type="region of interest" description="Disordered" evidence="1">
    <location>
        <begin position="80"/>
        <end position="102"/>
    </location>
</feature>
<evidence type="ECO:0000313" key="2">
    <source>
        <dbReference type="EMBL" id="MFC5847262.1"/>
    </source>
</evidence>
<feature type="region of interest" description="Disordered" evidence="1">
    <location>
        <begin position="1"/>
        <end position="44"/>
    </location>
</feature>
<evidence type="ECO:0000313" key="3">
    <source>
        <dbReference type="Proteomes" id="UP001595979"/>
    </source>
</evidence>
<evidence type="ECO:0000256" key="1">
    <source>
        <dbReference type="SAM" id="MobiDB-lite"/>
    </source>
</evidence>
<gene>
    <name evidence="2" type="ORF">ACFPQ6_02970</name>
</gene>
<dbReference type="RefSeq" id="WP_380046256.1">
    <property type="nucleotide sequence ID" value="NZ_JBHSOH010000004.1"/>
</dbReference>
<comment type="caution">
    <text evidence="2">The sequence shown here is derived from an EMBL/GenBank/DDBJ whole genome shotgun (WGS) entry which is preliminary data.</text>
</comment>
<proteinExistence type="predicted"/>
<dbReference type="Proteomes" id="UP001595979">
    <property type="component" value="Unassembled WGS sequence"/>
</dbReference>